<evidence type="ECO:0000313" key="3">
    <source>
        <dbReference type="Proteomes" id="UP001500945"/>
    </source>
</evidence>
<feature type="transmembrane region" description="Helical" evidence="1">
    <location>
        <begin position="153"/>
        <end position="173"/>
    </location>
</feature>
<feature type="transmembrane region" description="Helical" evidence="1">
    <location>
        <begin position="179"/>
        <end position="196"/>
    </location>
</feature>
<reference evidence="3" key="1">
    <citation type="journal article" date="2019" name="Int. J. Syst. Evol. Microbiol.">
        <title>The Global Catalogue of Microorganisms (GCM) 10K type strain sequencing project: providing services to taxonomists for standard genome sequencing and annotation.</title>
        <authorList>
            <consortium name="The Broad Institute Genomics Platform"/>
            <consortium name="The Broad Institute Genome Sequencing Center for Infectious Disease"/>
            <person name="Wu L."/>
            <person name="Ma J."/>
        </authorList>
    </citation>
    <scope>NUCLEOTIDE SEQUENCE [LARGE SCALE GENOMIC DNA]</scope>
    <source>
        <strain evidence="3">JCM 17809</strain>
    </source>
</reference>
<feature type="transmembrane region" description="Helical" evidence="1">
    <location>
        <begin position="129"/>
        <end position="146"/>
    </location>
</feature>
<keyword evidence="1" id="KW-1133">Transmembrane helix</keyword>
<feature type="transmembrane region" description="Helical" evidence="1">
    <location>
        <begin position="56"/>
        <end position="77"/>
    </location>
</feature>
<organism evidence="2 3">
    <name type="scientific">Fodinibacter luteus</name>
    <dbReference type="NCBI Taxonomy" id="552064"/>
    <lineage>
        <taxon>Bacteria</taxon>
        <taxon>Bacillati</taxon>
        <taxon>Actinomycetota</taxon>
        <taxon>Actinomycetes</taxon>
        <taxon>Micrococcales</taxon>
        <taxon>Intrasporangiaceae</taxon>
        <taxon>Fodinibacter (ex Wang et al. 2009)</taxon>
    </lineage>
</organism>
<protein>
    <submittedName>
        <fullName evidence="2">Uncharacterized protein</fullName>
    </submittedName>
</protein>
<sequence length="239" mass="25043">MSTSTSAGPAPAPARTDSGVRGWLGWFALAVVVGMQAGTVFRPLGSAGETRVADWVDLLTPYAVLGTAAVVLVRAGATRSQWVLFGVGGVSFALGKGLHISANSASNVADTVVADSSIVHLWDEVVSHLVWYTGLFVVLLAVAWALRDVEFRVGPLDLLVGGLVALTLVNTYIEGAQPVLGLLFLATLVVTGLRWRPAPVSRLLLVVGGLGLLLLLGWGVAWLAVDGSFFPEFSELGWI</sequence>
<keyword evidence="3" id="KW-1185">Reference proteome</keyword>
<accession>A0ABP8K9K0</accession>
<keyword evidence="1" id="KW-0812">Transmembrane</keyword>
<dbReference type="RefSeq" id="WP_345203790.1">
    <property type="nucleotide sequence ID" value="NZ_BAABGM010000008.1"/>
</dbReference>
<feature type="transmembrane region" description="Helical" evidence="1">
    <location>
        <begin position="203"/>
        <end position="225"/>
    </location>
</feature>
<keyword evidence="1" id="KW-0472">Membrane</keyword>
<name>A0ABP8K9K0_9MICO</name>
<evidence type="ECO:0000313" key="2">
    <source>
        <dbReference type="EMBL" id="GAA4402622.1"/>
    </source>
</evidence>
<gene>
    <name evidence="2" type="ORF">GCM10023168_13350</name>
</gene>
<proteinExistence type="predicted"/>
<dbReference type="Proteomes" id="UP001500945">
    <property type="component" value="Unassembled WGS sequence"/>
</dbReference>
<evidence type="ECO:0000256" key="1">
    <source>
        <dbReference type="SAM" id="Phobius"/>
    </source>
</evidence>
<dbReference type="EMBL" id="BAABGM010000008">
    <property type="protein sequence ID" value="GAA4402622.1"/>
    <property type="molecule type" value="Genomic_DNA"/>
</dbReference>
<comment type="caution">
    <text evidence="2">The sequence shown here is derived from an EMBL/GenBank/DDBJ whole genome shotgun (WGS) entry which is preliminary data.</text>
</comment>
<feature type="transmembrane region" description="Helical" evidence="1">
    <location>
        <begin position="23"/>
        <end position="44"/>
    </location>
</feature>